<dbReference type="NCBIfam" id="TIGR00457">
    <property type="entry name" value="asnS"/>
    <property type="match status" value="1"/>
</dbReference>
<keyword evidence="10" id="KW-1185">Reference proteome</keyword>
<evidence type="ECO:0000256" key="6">
    <source>
        <dbReference type="ARBA" id="ARBA00023146"/>
    </source>
</evidence>
<evidence type="ECO:0000256" key="4">
    <source>
        <dbReference type="ARBA" id="ARBA00022840"/>
    </source>
</evidence>
<protein>
    <recommendedName>
        <fullName evidence="7">Asparagine--tRNA ligase</fullName>
        <ecNumber evidence="7">6.1.1.22</ecNumber>
    </recommendedName>
    <alternativeName>
        <fullName evidence="7">Asparaginyl-tRNA synthetase</fullName>
        <shortName evidence="7">AsnRS</shortName>
    </alternativeName>
</protein>
<dbReference type="STRING" id="313628.LNTAR_23369"/>
<comment type="similarity">
    <text evidence="1 7">Belongs to the class-II aminoacyl-tRNA synthetase family.</text>
</comment>
<dbReference type="Pfam" id="PF00152">
    <property type="entry name" value="tRNA-synt_2"/>
    <property type="match status" value="1"/>
</dbReference>
<dbReference type="PROSITE" id="PS50862">
    <property type="entry name" value="AA_TRNA_LIGASE_II"/>
    <property type="match status" value="1"/>
</dbReference>
<name>A6DGR5_9BACT</name>
<dbReference type="GO" id="GO:0005737">
    <property type="term" value="C:cytoplasm"/>
    <property type="evidence" value="ECO:0007669"/>
    <property type="project" value="UniProtKB-SubCell"/>
</dbReference>
<keyword evidence="7" id="KW-0963">Cytoplasm</keyword>
<evidence type="ECO:0000256" key="5">
    <source>
        <dbReference type="ARBA" id="ARBA00022917"/>
    </source>
</evidence>
<dbReference type="Gene3D" id="3.30.930.10">
    <property type="entry name" value="Bira Bifunctional Protein, Domain 2"/>
    <property type="match status" value="1"/>
</dbReference>
<comment type="catalytic activity">
    <reaction evidence="7">
        <text>tRNA(Asn) + L-asparagine + ATP = L-asparaginyl-tRNA(Asn) + AMP + diphosphate + H(+)</text>
        <dbReference type="Rhea" id="RHEA:11180"/>
        <dbReference type="Rhea" id="RHEA-COMP:9659"/>
        <dbReference type="Rhea" id="RHEA-COMP:9674"/>
        <dbReference type="ChEBI" id="CHEBI:15378"/>
        <dbReference type="ChEBI" id="CHEBI:30616"/>
        <dbReference type="ChEBI" id="CHEBI:33019"/>
        <dbReference type="ChEBI" id="CHEBI:58048"/>
        <dbReference type="ChEBI" id="CHEBI:78442"/>
        <dbReference type="ChEBI" id="CHEBI:78515"/>
        <dbReference type="ChEBI" id="CHEBI:456215"/>
        <dbReference type="EC" id="6.1.1.22"/>
    </reaction>
</comment>
<dbReference type="GO" id="GO:0005524">
    <property type="term" value="F:ATP binding"/>
    <property type="evidence" value="ECO:0007669"/>
    <property type="project" value="UniProtKB-UniRule"/>
</dbReference>
<dbReference type="PANTHER" id="PTHR22594:SF34">
    <property type="entry name" value="ASPARAGINE--TRNA LIGASE, MITOCHONDRIAL-RELATED"/>
    <property type="match status" value="1"/>
</dbReference>
<evidence type="ECO:0000256" key="3">
    <source>
        <dbReference type="ARBA" id="ARBA00022741"/>
    </source>
</evidence>
<dbReference type="RefSeq" id="WP_007277102.1">
    <property type="nucleotide sequence ID" value="NZ_ABCK01000002.1"/>
</dbReference>
<dbReference type="SUPFAM" id="SSF55681">
    <property type="entry name" value="Class II aaRS and biotin synthetases"/>
    <property type="match status" value="1"/>
</dbReference>
<dbReference type="InterPro" id="IPR002312">
    <property type="entry name" value="Asp/Asn-tRNA-synth_IIb"/>
</dbReference>
<dbReference type="Proteomes" id="UP000004947">
    <property type="component" value="Unassembled WGS sequence"/>
</dbReference>
<proteinExistence type="inferred from homology"/>
<dbReference type="NCBIfam" id="NF003037">
    <property type="entry name" value="PRK03932.1"/>
    <property type="match status" value="1"/>
</dbReference>
<dbReference type="HAMAP" id="MF_00534">
    <property type="entry name" value="Asn_tRNA_synth"/>
    <property type="match status" value="1"/>
</dbReference>
<dbReference type="Pfam" id="PF01336">
    <property type="entry name" value="tRNA_anti-codon"/>
    <property type="match status" value="1"/>
</dbReference>
<dbReference type="InterPro" id="IPR004522">
    <property type="entry name" value="Asn-tRNA-ligase"/>
</dbReference>
<dbReference type="Gene3D" id="2.40.50.140">
    <property type="entry name" value="Nucleic acid-binding proteins"/>
    <property type="match status" value="1"/>
</dbReference>
<dbReference type="CDD" id="cd04318">
    <property type="entry name" value="EcAsnRS_like_N"/>
    <property type="match status" value="1"/>
</dbReference>
<dbReference type="GO" id="GO:0006421">
    <property type="term" value="P:asparaginyl-tRNA aminoacylation"/>
    <property type="evidence" value="ECO:0007669"/>
    <property type="project" value="UniProtKB-UniRule"/>
</dbReference>
<evidence type="ECO:0000313" key="9">
    <source>
        <dbReference type="EMBL" id="EDM29382.1"/>
    </source>
</evidence>
<gene>
    <name evidence="9" type="primary">asnC</name>
    <name evidence="7" type="synonym">asnS</name>
    <name evidence="9" type="ORF">LNTAR_23369</name>
</gene>
<keyword evidence="6 7" id="KW-0030">Aminoacyl-tRNA synthetase</keyword>
<evidence type="ECO:0000256" key="7">
    <source>
        <dbReference type="HAMAP-Rule" id="MF_00534"/>
    </source>
</evidence>
<dbReference type="OrthoDB" id="9762036at2"/>
<dbReference type="InterPro" id="IPR012340">
    <property type="entry name" value="NA-bd_OB-fold"/>
</dbReference>
<dbReference type="GO" id="GO:0003676">
    <property type="term" value="F:nucleic acid binding"/>
    <property type="evidence" value="ECO:0007669"/>
    <property type="project" value="InterPro"/>
</dbReference>
<dbReference type="InterPro" id="IPR004365">
    <property type="entry name" value="NA-bd_OB_tRNA"/>
</dbReference>
<dbReference type="eggNOG" id="COG0017">
    <property type="taxonomic scope" value="Bacteria"/>
</dbReference>
<dbReference type="InterPro" id="IPR045864">
    <property type="entry name" value="aa-tRNA-synth_II/BPL/LPL"/>
</dbReference>
<comment type="subunit">
    <text evidence="7">Homodimer.</text>
</comment>
<evidence type="ECO:0000259" key="8">
    <source>
        <dbReference type="PROSITE" id="PS50862"/>
    </source>
</evidence>
<dbReference type="PANTHER" id="PTHR22594">
    <property type="entry name" value="ASPARTYL/LYSYL-TRNA SYNTHETASE"/>
    <property type="match status" value="1"/>
</dbReference>
<keyword evidence="2 7" id="KW-0436">Ligase</keyword>
<accession>A6DGR5</accession>
<comment type="caution">
    <text evidence="9">The sequence shown here is derived from an EMBL/GenBank/DDBJ whole genome shotgun (WGS) entry which is preliminary data.</text>
</comment>
<dbReference type="SUPFAM" id="SSF50249">
    <property type="entry name" value="Nucleic acid-binding proteins"/>
    <property type="match status" value="1"/>
</dbReference>
<dbReference type="CDD" id="cd00776">
    <property type="entry name" value="AsxRS_core"/>
    <property type="match status" value="1"/>
</dbReference>
<feature type="domain" description="Aminoacyl-transfer RNA synthetases class-II family profile" evidence="8">
    <location>
        <begin position="131"/>
        <end position="449"/>
    </location>
</feature>
<dbReference type="EMBL" id="ABCK01000002">
    <property type="protein sequence ID" value="EDM29382.1"/>
    <property type="molecule type" value="Genomic_DNA"/>
</dbReference>
<reference evidence="9 10" key="1">
    <citation type="journal article" date="2010" name="J. Bacteriol.">
        <title>Genome sequence of Lentisphaera araneosa HTCC2155T, the type species of the order Lentisphaerales in the phylum Lentisphaerae.</title>
        <authorList>
            <person name="Thrash J.C."/>
            <person name="Cho J.C."/>
            <person name="Vergin K.L."/>
            <person name="Morris R.M."/>
            <person name="Giovannoni S.J."/>
        </authorList>
    </citation>
    <scope>NUCLEOTIDE SEQUENCE [LARGE SCALE GENOMIC DNA]</scope>
    <source>
        <strain evidence="9 10">HTCC2155</strain>
    </source>
</reference>
<keyword evidence="4 7" id="KW-0067">ATP-binding</keyword>
<keyword evidence="5 7" id="KW-0648">Protein biosynthesis</keyword>
<sequence>MLLIKELDKSKVGESISLAGWLRTKRDSKGGFSFLEINDGSSFKGIQVIADQNLDNYDDVKSLHTGASLKLTGKLVESPGKGQSFELQAESILIYGNTDQSYLLQKGRINFETLRESAHLRCRTNSIGAVMRVRNQLSKATHDFFQNRHFLNLHTPIITASDCEGAGQMFQVTTLDMDKPPKNDLNKVDYKKDFFGKKTHLTVSGQLNGETYACGLGRIYTFGPTFRAENSNTSRHLSEFWMVEPEAAFFELEENADLARDYLKYCFKSVLETSADDLEFFDQRIEKGIITKLETLSDAEFTRITYTEAVKLLEKTDKKFEFPVKWGIDLQSEHERYLTEEIFKQPVIVTDYPKDIKAFYMKLNDDEKTVRALDVLCPQIGEIIGGSQREENLDLLLNRMKTLDLNPEDYSWYLDLRRYGSVPHSGFGLGFERLVQFCTGMSNIRDVIPFPRTPKNAKF</sequence>
<dbReference type="AlphaFoldDB" id="A6DGR5"/>
<dbReference type="GO" id="GO:0004816">
    <property type="term" value="F:asparagine-tRNA ligase activity"/>
    <property type="evidence" value="ECO:0007669"/>
    <property type="project" value="UniProtKB-UniRule"/>
</dbReference>
<dbReference type="FunFam" id="3.30.930.10:FF:000016">
    <property type="entry name" value="Asparagine--tRNA ligase"/>
    <property type="match status" value="1"/>
</dbReference>
<dbReference type="EC" id="6.1.1.22" evidence="7"/>
<dbReference type="InterPro" id="IPR004364">
    <property type="entry name" value="Aa-tRNA-synt_II"/>
</dbReference>
<dbReference type="PRINTS" id="PR01042">
    <property type="entry name" value="TRNASYNTHASP"/>
</dbReference>
<keyword evidence="3 7" id="KW-0547">Nucleotide-binding</keyword>
<evidence type="ECO:0000256" key="2">
    <source>
        <dbReference type="ARBA" id="ARBA00022598"/>
    </source>
</evidence>
<comment type="subcellular location">
    <subcellularLocation>
        <location evidence="7">Cytoplasm</location>
    </subcellularLocation>
</comment>
<evidence type="ECO:0000256" key="1">
    <source>
        <dbReference type="ARBA" id="ARBA00008226"/>
    </source>
</evidence>
<organism evidence="9 10">
    <name type="scientific">Lentisphaera araneosa HTCC2155</name>
    <dbReference type="NCBI Taxonomy" id="313628"/>
    <lineage>
        <taxon>Bacteria</taxon>
        <taxon>Pseudomonadati</taxon>
        <taxon>Lentisphaerota</taxon>
        <taxon>Lentisphaeria</taxon>
        <taxon>Lentisphaerales</taxon>
        <taxon>Lentisphaeraceae</taxon>
        <taxon>Lentisphaera</taxon>
    </lineage>
</organism>
<evidence type="ECO:0000313" key="10">
    <source>
        <dbReference type="Proteomes" id="UP000004947"/>
    </source>
</evidence>
<dbReference type="InterPro" id="IPR006195">
    <property type="entry name" value="aa-tRNA-synth_II"/>
</dbReference>